<dbReference type="Pfam" id="PF03610">
    <property type="entry name" value="EIIA-man"/>
    <property type="match status" value="1"/>
</dbReference>
<dbReference type="RefSeq" id="WP_183376961.1">
    <property type="nucleotide sequence ID" value="NZ_JACHHD010000026.1"/>
</dbReference>
<evidence type="ECO:0000256" key="1">
    <source>
        <dbReference type="ARBA" id="ARBA00022679"/>
    </source>
</evidence>
<name>A0A7W8D269_9FIRM</name>
<dbReference type="Gene3D" id="3.40.50.510">
    <property type="entry name" value="Phosphotransferase system, mannose-type IIA component"/>
    <property type="match status" value="1"/>
</dbReference>
<gene>
    <name evidence="3" type="ORF">HNQ43_001811</name>
</gene>
<organism evidence="3 4">
    <name type="scientific">Faecalicoccus acidiformans</name>
    <dbReference type="NCBI Taxonomy" id="915173"/>
    <lineage>
        <taxon>Bacteria</taxon>
        <taxon>Bacillati</taxon>
        <taxon>Bacillota</taxon>
        <taxon>Erysipelotrichia</taxon>
        <taxon>Erysipelotrichales</taxon>
        <taxon>Erysipelotrichaceae</taxon>
        <taxon>Faecalicoccus</taxon>
    </lineage>
</organism>
<dbReference type="GO" id="GO:0016020">
    <property type="term" value="C:membrane"/>
    <property type="evidence" value="ECO:0007669"/>
    <property type="project" value="InterPro"/>
</dbReference>
<dbReference type="SUPFAM" id="SSF53062">
    <property type="entry name" value="PTS system fructose IIA component-like"/>
    <property type="match status" value="1"/>
</dbReference>
<reference evidence="3 4" key="1">
    <citation type="submission" date="2020-08" db="EMBL/GenBank/DDBJ databases">
        <title>Genomic Encyclopedia of Type Strains, Phase IV (KMG-IV): sequencing the most valuable type-strain genomes for metagenomic binning, comparative biology and taxonomic classification.</title>
        <authorList>
            <person name="Goeker M."/>
        </authorList>
    </citation>
    <scope>NUCLEOTIDE SEQUENCE [LARGE SCALE GENOMIC DNA]</scope>
    <source>
        <strain evidence="3 4">DSM 26963</strain>
    </source>
</reference>
<dbReference type="GO" id="GO:0009401">
    <property type="term" value="P:phosphoenolpyruvate-dependent sugar phosphotransferase system"/>
    <property type="evidence" value="ECO:0007669"/>
    <property type="project" value="InterPro"/>
</dbReference>
<accession>A0A7W8D269</accession>
<keyword evidence="1 3" id="KW-0808">Transferase</keyword>
<proteinExistence type="predicted"/>
<dbReference type="Proteomes" id="UP000521313">
    <property type="component" value="Unassembled WGS sequence"/>
</dbReference>
<dbReference type="AlphaFoldDB" id="A0A7W8D269"/>
<dbReference type="PROSITE" id="PS51096">
    <property type="entry name" value="PTS_EIIA_TYPE_4"/>
    <property type="match status" value="1"/>
</dbReference>
<feature type="domain" description="PTS EIIA type-4" evidence="2">
    <location>
        <begin position="1"/>
        <end position="123"/>
    </location>
</feature>
<evidence type="ECO:0000313" key="3">
    <source>
        <dbReference type="EMBL" id="MBB5185731.1"/>
    </source>
</evidence>
<evidence type="ECO:0000259" key="2">
    <source>
        <dbReference type="PROSITE" id="PS51096"/>
    </source>
</evidence>
<dbReference type="EMBL" id="JACHHD010000026">
    <property type="protein sequence ID" value="MBB5185731.1"/>
    <property type="molecule type" value="Genomic_DNA"/>
</dbReference>
<protein>
    <submittedName>
        <fullName evidence="3">Mannose/fructose-specific phosphotransferase system component IIA</fullName>
    </submittedName>
</protein>
<dbReference type="InterPro" id="IPR004701">
    <property type="entry name" value="PTS_EIIA_man-typ"/>
</dbReference>
<dbReference type="InterPro" id="IPR036662">
    <property type="entry name" value="PTS_EIIA_man-typ_sf"/>
</dbReference>
<comment type="caution">
    <text evidence="3">The sequence shown here is derived from an EMBL/GenBank/DDBJ whole genome shotgun (WGS) entry which is preliminary data.</text>
</comment>
<evidence type="ECO:0000313" key="4">
    <source>
        <dbReference type="Proteomes" id="UP000521313"/>
    </source>
</evidence>
<sequence>MMKVLMITHKTYGKALIKIVSQKIISTEKMIHFIGFDENVGAEDLAKKISEINLKDYSLCFVDLKGGTPANVCISSLWNHPDIPILMGVTPRMLQYTLECIVEGKAFTDDMIKSIKRIGVSSIQFNYL</sequence>
<dbReference type="GO" id="GO:0016740">
    <property type="term" value="F:transferase activity"/>
    <property type="evidence" value="ECO:0007669"/>
    <property type="project" value="UniProtKB-KW"/>
</dbReference>